<dbReference type="GO" id="GO:0016740">
    <property type="term" value="F:transferase activity"/>
    <property type="evidence" value="ECO:0007669"/>
    <property type="project" value="UniProtKB-KW"/>
</dbReference>
<dbReference type="InterPro" id="IPR001173">
    <property type="entry name" value="Glyco_trans_2-like"/>
</dbReference>
<gene>
    <name evidence="2" type="ORF">NT6N_26680</name>
</gene>
<dbReference type="Gene3D" id="3.90.550.10">
    <property type="entry name" value="Spore Coat Polysaccharide Biosynthesis Protein SpsA, Chain A"/>
    <property type="match status" value="1"/>
</dbReference>
<dbReference type="AlphaFoldDB" id="A0AAT9FNS2"/>
<dbReference type="PANTHER" id="PTHR43685:SF2">
    <property type="entry name" value="GLYCOSYLTRANSFERASE 2-LIKE DOMAIN-CONTAINING PROTEIN"/>
    <property type="match status" value="1"/>
</dbReference>
<reference evidence="2" key="1">
    <citation type="submission" date="2024-07" db="EMBL/GenBank/DDBJ databases">
        <title>Complete genome sequence of Verrucomicrobiaceae bacterium NT6N.</title>
        <authorList>
            <person name="Huang C."/>
            <person name="Takami H."/>
            <person name="Hamasaki K."/>
        </authorList>
    </citation>
    <scope>NUCLEOTIDE SEQUENCE</scope>
    <source>
        <strain evidence="2">NT6N</strain>
    </source>
</reference>
<dbReference type="EMBL" id="AP026866">
    <property type="protein sequence ID" value="BDS07628.1"/>
    <property type="molecule type" value="Genomic_DNA"/>
</dbReference>
<sequence length="298" mass="33618">MKELELVSVIIPCYKMGAYLADALESIAKQTYEYWEVIVVDDCGPEDGTHDAAAAFAAQYSDHRIEYLRLAENKGVSGARNAGAAEAKGEFLAFLDPDDLWRDHHIESHLSEHSTADTAVVTTSRAEYFFGHDSSVVSGEWGYSDWEKSIFPQVLALRNVIVPSTVILPAEQFRQVGGFDEDRSMQHTEDWDLWIRLVGLGIEFRFLQQFTVLYRRHEGGATADRLAMRDRVESFANKNHVKLFSDLGISVWQLSTRVDALEARLNCLQRNPLIRLMSYFQKIIGSGKNPTSSSPPRV</sequence>
<dbReference type="CDD" id="cd00761">
    <property type="entry name" value="Glyco_tranf_GTA_type"/>
    <property type="match status" value="1"/>
</dbReference>
<evidence type="ECO:0000313" key="2">
    <source>
        <dbReference type="EMBL" id="BDS07628.1"/>
    </source>
</evidence>
<dbReference type="InterPro" id="IPR029044">
    <property type="entry name" value="Nucleotide-diphossugar_trans"/>
</dbReference>
<dbReference type="PANTHER" id="PTHR43685">
    <property type="entry name" value="GLYCOSYLTRANSFERASE"/>
    <property type="match status" value="1"/>
</dbReference>
<keyword evidence="2" id="KW-0808">Transferase</keyword>
<protein>
    <submittedName>
        <fullName evidence="2">Glycosyl transferase</fullName>
    </submittedName>
</protein>
<feature type="domain" description="Glycosyltransferase 2-like" evidence="1">
    <location>
        <begin position="8"/>
        <end position="132"/>
    </location>
</feature>
<organism evidence="2">
    <name type="scientific">Oceaniferula spumae</name>
    <dbReference type="NCBI Taxonomy" id="2979115"/>
    <lineage>
        <taxon>Bacteria</taxon>
        <taxon>Pseudomonadati</taxon>
        <taxon>Verrucomicrobiota</taxon>
        <taxon>Verrucomicrobiia</taxon>
        <taxon>Verrucomicrobiales</taxon>
        <taxon>Verrucomicrobiaceae</taxon>
        <taxon>Oceaniferula</taxon>
    </lineage>
</organism>
<dbReference type="KEGG" id="osu:NT6N_26680"/>
<dbReference type="InterPro" id="IPR050834">
    <property type="entry name" value="Glycosyltransf_2"/>
</dbReference>
<evidence type="ECO:0000259" key="1">
    <source>
        <dbReference type="Pfam" id="PF00535"/>
    </source>
</evidence>
<dbReference type="SUPFAM" id="SSF53448">
    <property type="entry name" value="Nucleotide-diphospho-sugar transferases"/>
    <property type="match status" value="1"/>
</dbReference>
<proteinExistence type="predicted"/>
<dbReference type="Pfam" id="PF00535">
    <property type="entry name" value="Glycos_transf_2"/>
    <property type="match status" value="1"/>
</dbReference>
<accession>A0AAT9FNS2</accession>
<name>A0AAT9FNS2_9BACT</name>